<evidence type="ECO:0000256" key="1">
    <source>
        <dbReference type="ARBA" id="ARBA00022980"/>
    </source>
</evidence>
<dbReference type="Proteomes" id="UP000179157">
    <property type="component" value="Unassembled WGS sequence"/>
</dbReference>
<organism evidence="4 5">
    <name type="scientific">Fraserbacteria sp. (strain RBG_16_55_9)</name>
    <dbReference type="NCBI Taxonomy" id="1817864"/>
    <lineage>
        <taxon>Bacteria</taxon>
        <taxon>Candidatus Fraseribacteriota</taxon>
    </lineage>
</organism>
<name>A0A1F5UQ28_FRAXR</name>
<dbReference type="InterPro" id="IPR000307">
    <property type="entry name" value="Ribosomal_bS16"/>
</dbReference>
<dbReference type="HAMAP" id="MF_00385">
    <property type="entry name" value="Ribosomal_bS16"/>
    <property type="match status" value="1"/>
</dbReference>
<comment type="caution">
    <text evidence="4">The sequence shown here is derived from an EMBL/GenBank/DDBJ whole genome shotgun (WGS) entry which is preliminary data.</text>
</comment>
<reference evidence="4 5" key="1">
    <citation type="journal article" date="2016" name="Nat. Commun.">
        <title>Thousands of microbial genomes shed light on interconnected biogeochemical processes in an aquifer system.</title>
        <authorList>
            <person name="Anantharaman K."/>
            <person name="Brown C.T."/>
            <person name="Hug L.A."/>
            <person name="Sharon I."/>
            <person name="Castelle C.J."/>
            <person name="Probst A.J."/>
            <person name="Thomas B.C."/>
            <person name="Singh A."/>
            <person name="Wilkins M.J."/>
            <person name="Karaoz U."/>
            <person name="Brodie E.L."/>
            <person name="Williams K.H."/>
            <person name="Hubbard S.S."/>
            <person name="Banfield J.F."/>
        </authorList>
    </citation>
    <scope>NUCLEOTIDE SEQUENCE [LARGE SCALE GENOMIC DNA]</scope>
    <source>
        <strain evidence="5">RBG_16_55_9</strain>
    </source>
</reference>
<dbReference type="GO" id="GO:0006412">
    <property type="term" value="P:translation"/>
    <property type="evidence" value="ECO:0007669"/>
    <property type="project" value="UniProtKB-UniRule"/>
</dbReference>
<dbReference type="GO" id="GO:0015935">
    <property type="term" value="C:small ribosomal subunit"/>
    <property type="evidence" value="ECO:0007669"/>
    <property type="project" value="TreeGrafter"/>
</dbReference>
<evidence type="ECO:0000256" key="3">
    <source>
        <dbReference type="HAMAP-Rule" id="MF_00385"/>
    </source>
</evidence>
<dbReference type="Gene3D" id="3.30.1320.10">
    <property type="match status" value="1"/>
</dbReference>
<sequence>MAAKIRLKRTGRRGQASFRLVVVDEDKPRDTWVVDDLGAYNPRTEELSVDNGRALTWLKLGAQPTQTARMLLSKVGLMAQLASQRRSSAPSP</sequence>
<dbReference type="GO" id="GO:0003735">
    <property type="term" value="F:structural constituent of ribosome"/>
    <property type="evidence" value="ECO:0007669"/>
    <property type="project" value="InterPro"/>
</dbReference>
<dbReference type="AlphaFoldDB" id="A0A1F5UQ28"/>
<comment type="similarity">
    <text evidence="3">Belongs to the bacterial ribosomal protein bS16 family.</text>
</comment>
<evidence type="ECO:0000313" key="4">
    <source>
        <dbReference type="EMBL" id="OGF52861.1"/>
    </source>
</evidence>
<proteinExistence type="inferred from homology"/>
<accession>A0A1F5UQ28</accession>
<dbReference type="GO" id="GO:0005737">
    <property type="term" value="C:cytoplasm"/>
    <property type="evidence" value="ECO:0007669"/>
    <property type="project" value="UniProtKB-ARBA"/>
</dbReference>
<dbReference type="STRING" id="1817864.A2Z21_04140"/>
<keyword evidence="1 3" id="KW-0689">Ribosomal protein</keyword>
<gene>
    <name evidence="3" type="primary">rpsP</name>
    <name evidence="4" type="ORF">A2Z21_04140</name>
</gene>
<dbReference type="InterPro" id="IPR023803">
    <property type="entry name" value="Ribosomal_bS16_dom_sf"/>
</dbReference>
<dbReference type="NCBIfam" id="TIGR00002">
    <property type="entry name" value="S16"/>
    <property type="match status" value="1"/>
</dbReference>
<dbReference type="SUPFAM" id="SSF54565">
    <property type="entry name" value="Ribosomal protein S16"/>
    <property type="match status" value="1"/>
</dbReference>
<dbReference type="PANTHER" id="PTHR12919">
    <property type="entry name" value="30S RIBOSOMAL PROTEIN S16"/>
    <property type="match status" value="1"/>
</dbReference>
<dbReference type="EMBL" id="MFGX01000125">
    <property type="protein sequence ID" value="OGF52861.1"/>
    <property type="molecule type" value="Genomic_DNA"/>
</dbReference>
<keyword evidence="2 3" id="KW-0687">Ribonucleoprotein</keyword>
<evidence type="ECO:0000313" key="5">
    <source>
        <dbReference type="Proteomes" id="UP000179157"/>
    </source>
</evidence>
<dbReference type="Pfam" id="PF00886">
    <property type="entry name" value="Ribosomal_S16"/>
    <property type="match status" value="1"/>
</dbReference>
<dbReference type="PANTHER" id="PTHR12919:SF20">
    <property type="entry name" value="SMALL RIBOSOMAL SUBUNIT PROTEIN BS16M"/>
    <property type="match status" value="1"/>
</dbReference>
<evidence type="ECO:0000256" key="2">
    <source>
        <dbReference type="ARBA" id="ARBA00023274"/>
    </source>
</evidence>
<protein>
    <recommendedName>
        <fullName evidence="3">Small ribosomal subunit protein bS16</fullName>
    </recommendedName>
</protein>